<feature type="chain" id="PRO_5002216070" evidence="1">
    <location>
        <begin position="21"/>
        <end position="213"/>
    </location>
</feature>
<name>A0A0C9WHN5_9AGAR</name>
<proteinExistence type="predicted"/>
<protein>
    <submittedName>
        <fullName evidence="2">Unplaced genomic scaffold K443scaffold_463, whole genome shotgun sequence</fullName>
    </submittedName>
</protein>
<keyword evidence="1" id="KW-0732">Signal</keyword>
<feature type="signal peptide" evidence="1">
    <location>
        <begin position="1"/>
        <end position="20"/>
    </location>
</feature>
<reference evidence="2 3" key="1">
    <citation type="submission" date="2014-04" db="EMBL/GenBank/DDBJ databases">
        <authorList>
            <consortium name="DOE Joint Genome Institute"/>
            <person name="Kuo A."/>
            <person name="Kohler A."/>
            <person name="Nagy L.G."/>
            <person name="Floudas D."/>
            <person name="Copeland A."/>
            <person name="Barry K.W."/>
            <person name="Cichocki N."/>
            <person name="Veneault-Fourrey C."/>
            <person name="LaButti K."/>
            <person name="Lindquist E.A."/>
            <person name="Lipzen A."/>
            <person name="Lundell T."/>
            <person name="Morin E."/>
            <person name="Murat C."/>
            <person name="Sun H."/>
            <person name="Tunlid A."/>
            <person name="Henrissat B."/>
            <person name="Grigoriev I.V."/>
            <person name="Hibbett D.S."/>
            <person name="Martin F."/>
            <person name="Nordberg H.P."/>
            <person name="Cantor M.N."/>
            <person name="Hua S.X."/>
        </authorList>
    </citation>
    <scope>NUCLEOTIDE SEQUENCE [LARGE SCALE GENOMIC DNA]</scope>
    <source>
        <strain evidence="2 3">LaAM-08-1</strain>
    </source>
</reference>
<evidence type="ECO:0000256" key="1">
    <source>
        <dbReference type="SAM" id="SignalP"/>
    </source>
</evidence>
<reference evidence="3" key="2">
    <citation type="submission" date="2015-01" db="EMBL/GenBank/DDBJ databases">
        <title>Evolutionary Origins and Diversification of the Mycorrhizal Mutualists.</title>
        <authorList>
            <consortium name="DOE Joint Genome Institute"/>
            <consortium name="Mycorrhizal Genomics Consortium"/>
            <person name="Kohler A."/>
            <person name="Kuo A."/>
            <person name="Nagy L.G."/>
            <person name="Floudas D."/>
            <person name="Copeland A."/>
            <person name="Barry K.W."/>
            <person name="Cichocki N."/>
            <person name="Veneault-Fourrey C."/>
            <person name="LaButti K."/>
            <person name="Lindquist E.A."/>
            <person name="Lipzen A."/>
            <person name="Lundell T."/>
            <person name="Morin E."/>
            <person name="Murat C."/>
            <person name="Riley R."/>
            <person name="Ohm R."/>
            <person name="Sun H."/>
            <person name="Tunlid A."/>
            <person name="Henrissat B."/>
            <person name="Grigoriev I.V."/>
            <person name="Hibbett D.S."/>
            <person name="Martin F."/>
        </authorList>
    </citation>
    <scope>NUCLEOTIDE SEQUENCE [LARGE SCALE GENOMIC DNA]</scope>
    <source>
        <strain evidence="3">LaAM-08-1</strain>
    </source>
</reference>
<dbReference type="Proteomes" id="UP000054477">
    <property type="component" value="Unassembled WGS sequence"/>
</dbReference>
<dbReference type="AlphaFoldDB" id="A0A0C9WHN5"/>
<evidence type="ECO:0000313" key="3">
    <source>
        <dbReference type="Proteomes" id="UP000054477"/>
    </source>
</evidence>
<evidence type="ECO:0000313" key="2">
    <source>
        <dbReference type="EMBL" id="KIJ91504.1"/>
    </source>
</evidence>
<gene>
    <name evidence="2" type="ORF">K443DRAFT_14341</name>
</gene>
<sequence>MGTFHLLSLSSFSFLSLSSSLLFRANLPTDTTSHPEYATIAMRNHSRPALKLNNFVFPLLDPNALTSFLDKPASFSKQSIKPAMGSSEDGILKRWLSRKTPDGLLFPSLSTTIIIDAPRPPCPTLLRTHERKAPPPIPVSPLKGLRASDPCSLCPRPFSLALGHLPLTSVLKNWNKPVTSAGEAALDGQLKDTSETVDVCGSSRMLSSGFVRI</sequence>
<dbReference type="EMBL" id="KN838998">
    <property type="protein sequence ID" value="KIJ91504.1"/>
    <property type="molecule type" value="Genomic_DNA"/>
</dbReference>
<keyword evidence="3" id="KW-1185">Reference proteome</keyword>
<organism evidence="2 3">
    <name type="scientific">Laccaria amethystina LaAM-08-1</name>
    <dbReference type="NCBI Taxonomy" id="1095629"/>
    <lineage>
        <taxon>Eukaryota</taxon>
        <taxon>Fungi</taxon>
        <taxon>Dikarya</taxon>
        <taxon>Basidiomycota</taxon>
        <taxon>Agaricomycotina</taxon>
        <taxon>Agaricomycetes</taxon>
        <taxon>Agaricomycetidae</taxon>
        <taxon>Agaricales</taxon>
        <taxon>Agaricineae</taxon>
        <taxon>Hydnangiaceae</taxon>
        <taxon>Laccaria</taxon>
    </lineage>
</organism>
<dbReference type="HOGENOM" id="CLU_1294603_0_0_1"/>
<accession>A0A0C9WHN5</accession>